<dbReference type="EMBL" id="KN840130">
    <property type="protein sequence ID" value="KIJ57761.1"/>
    <property type="molecule type" value="Genomic_DNA"/>
</dbReference>
<feature type="non-terminal residue" evidence="1">
    <location>
        <position position="1"/>
    </location>
</feature>
<keyword evidence="2" id="KW-1185">Reference proteome</keyword>
<sequence length="155" mass="18194">MTLFTGEVFWRDRYTFFLSRGYKLRPRYHPDWVPSWEGKDNVILSFCEDRIAQLKSNLLDATHVDSGKPVFIKKIESNYYPDEVKIAMYLSSIKDARNHCVKVLELFRDERDASVDYIVMPVYRPFNQPDFTTIGEVIAFVTQTLEVRWPVISGS</sequence>
<dbReference type="AlphaFoldDB" id="A0A0C9W5E4"/>
<reference evidence="1 2" key="1">
    <citation type="submission" date="2014-04" db="EMBL/GenBank/DDBJ databases">
        <title>Evolutionary Origins and Diversification of the Mycorrhizal Mutualists.</title>
        <authorList>
            <consortium name="DOE Joint Genome Institute"/>
            <consortium name="Mycorrhizal Genomics Consortium"/>
            <person name="Kohler A."/>
            <person name="Kuo A."/>
            <person name="Nagy L.G."/>
            <person name="Floudas D."/>
            <person name="Copeland A."/>
            <person name="Barry K.W."/>
            <person name="Cichocki N."/>
            <person name="Veneault-Fourrey C."/>
            <person name="LaButti K."/>
            <person name="Lindquist E.A."/>
            <person name="Lipzen A."/>
            <person name="Lundell T."/>
            <person name="Morin E."/>
            <person name="Murat C."/>
            <person name="Riley R."/>
            <person name="Ohm R."/>
            <person name="Sun H."/>
            <person name="Tunlid A."/>
            <person name="Henrissat B."/>
            <person name="Grigoriev I.V."/>
            <person name="Hibbett D.S."/>
            <person name="Martin F."/>
        </authorList>
    </citation>
    <scope>NUCLEOTIDE SEQUENCE [LARGE SCALE GENOMIC DNA]</scope>
    <source>
        <strain evidence="1 2">MD-312</strain>
    </source>
</reference>
<dbReference type="Proteomes" id="UP000053820">
    <property type="component" value="Unassembled WGS sequence"/>
</dbReference>
<accession>A0A0C9W5E4</accession>
<organism evidence="1 2">
    <name type="scientific">Hydnomerulius pinastri MD-312</name>
    <dbReference type="NCBI Taxonomy" id="994086"/>
    <lineage>
        <taxon>Eukaryota</taxon>
        <taxon>Fungi</taxon>
        <taxon>Dikarya</taxon>
        <taxon>Basidiomycota</taxon>
        <taxon>Agaricomycotina</taxon>
        <taxon>Agaricomycetes</taxon>
        <taxon>Agaricomycetidae</taxon>
        <taxon>Boletales</taxon>
        <taxon>Boletales incertae sedis</taxon>
        <taxon>Leucogyrophana</taxon>
    </lineage>
</organism>
<protein>
    <submittedName>
        <fullName evidence="1">Uncharacterized protein</fullName>
    </submittedName>
</protein>
<dbReference type="HOGENOM" id="CLU_115226_0_0_1"/>
<evidence type="ECO:0000313" key="2">
    <source>
        <dbReference type="Proteomes" id="UP000053820"/>
    </source>
</evidence>
<name>A0A0C9W5E4_9AGAM</name>
<gene>
    <name evidence="1" type="ORF">HYDPIDRAFT_120370</name>
</gene>
<dbReference type="OrthoDB" id="5987198at2759"/>
<evidence type="ECO:0000313" key="1">
    <source>
        <dbReference type="EMBL" id="KIJ57761.1"/>
    </source>
</evidence>
<proteinExistence type="predicted"/>